<comment type="caution">
    <text evidence="2">The sequence shown here is derived from an EMBL/GenBank/DDBJ whole genome shotgun (WGS) entry which is preliminary data.</text>
</comment>
<dbReference type="EMBL" id="BMKV01000011">
    <property type="protein sequence ID" value="GGI96745.1"/>
    <property type="molecule type" value="Genomic_DNA"/>
</dbReference>
<sequence length="87" mass="9253">MAQGFAAVLAGEVRARRAVLRLTQHDLAQLAGVSERFVRFVEQGKPSVQLDSLVAVLETLGLELKVAARTSQAARAAGQPAENSPEQ</sequence>
<feature type="domain" description="HTH cro/C1-type" evidence="1">
    <location>
        <begin position="13"/>
        <end position="67"/>
    </location>
</feature>
<dbReference type="SMART" id="SM00530">
    <property type="entry name" value="HTH_XRE"/>
    <property type="match status" value="1"/>
</dbReference>
<dbReference type="InterPro" id="IPR001387">
    <property type="entry name" value="Cro/C1-type_HTH"/>
</dbReference>
<reference evidence="3" key="1">
    <citation type="journal article" date="2019" name="Int. J. Syst. Evol. Microbiol.">
        <title>The Global Catalogue of Microorganisms (GCM) 10K type strain sequencing project: providing services to taxonomists for standard genome sequencing and annotation.</title>
        <authorList>
            <consortium name="The Broad Institute Genomics Platform"/>
            <consortium name="The Broad Institute Genome Sequencing Center for Infectious Disease"/>
            <person name="Wu L."/>
            <person name="Ma J."/>
        </authorList>
    </citation>
    <scope>NUCLEOTIDE SEQUENCE [LARGE SCALE GENOMIC DNA]</scope>
    <source>
        <strain evidence="3">CGMCC 1.3601</strain>
    </source>
</reference>
<name>A0ABQ2CMX9_9MICC</name>
<evidence type="ECO:0000259" key="1">
    <source>
        <dbReference type="PROSITE" id="PS50943"/>
    </source>
</evidence>
<protein>
    <recommendedName>
        <fullName evidence="1">HTH cro/C1-type domain-containing protein</fullName>
    </recommendedName>
</protein>
<dbReference type="Proteomes" id="UP000658754">
    <property type="component" value="Unassembled WGS sequence"/>
</dbReference>
<dbReference type="RefSeq" id="WP_188732423.1">
    <property type="nucleotide sequence ID" value="NZ_BMKV01000011.1"/>
</dbReference>
<dbReference type="PROSITE" id="PS50943">
    <property type="entry name" value="HTH_CROC1"/>
    <property type="match status" value="1"/>
</dbReference>
<keyword evidence="3" id="KW-1185">Reference proteome</keyword>
<proteinExistence type="predicted"/>
<dbReference type="Gene3D" id="1.10.260.40">
    <property type="entry name" value="lambda repressor-like DNA-binding domains"/>
    <property type="match status" value="1"/>
</dbReference>
<organism evidence="2 3">
    <name type="scientific">Pseudarthrobacter scleromae</name>
    <dbReference type="NCBI Taxonomy" id="158897"/>
    <lineage>
        <taxon>Bacteria</taxon>
        <taxon>Bacillati</taxon>
        <taxon>Actinomycetota</taxon>
        <taxon>Actinomycetes</taxon>
        <taxon>Micrococcales</taxon>
        <taxon>Micrococcaceae</taxon>
        <taxon>Pseudarthrobacter</taxon>
    </lineage>
</organism>
<gene>
    <name evidence="2" type="ORF">GCM10007175_38000</name>
</gene>
<evidence type="ECO:0000313" key="3">
    <source>
        <dbReference type="Proteomes" id="UP000658754"/>
    </source>
</evidence>
<dbReference type="CDD" id="cd00093">
    <property type="entry name" value="HTH_XRE"/>
    <property type="match status" value="1"/>
</dbReference>
<evidence type="ECO:0000313" key="2">
    <source>
        <dbReference type="EMBL" id="GGI96745.1"/>
    </source>
</evidence>
<dbReference type="InterPro" id="IPR017507">
    <property type="entry name" value="Tscrpt_reg_HipB-like"/>
</dbReference>
<accession>A0ABQ2CMX9</accession>
<dbReference type="InterPro" id="IPR010982">
    <property type="entry name" value="Lambda_DNA-bd_dom_sf"/>
</dbReference>
<dbReference type="NCBIfam" id="TIGR03070">
    <property type="entry name" value="couple_hipB"/>
    <property type="match status" value="1"/>
</dbReference>
<dbReference type="Pfam" id="PF01381">
    <property type="entry name" value="HTH_3"/>
    <property type="match status" value="1"/>
</dbReference>
<dbReference type="SUPFAM" id="SSF47413">
    <property type="entry name" value="lambda repressor-like DNA-binding domains"/>
    <property type="match status" value="1"/>
</dbReference>